<keyword evidence="4" id="KW-1185">Reference proteome</keyword>
<dbReference type="EMBL" id="JACICC010000006">
    <property type="protein sequence ID" value="MBB3810442.1"/>
    <property type="molecule type" value="Genomic_DNA"/>
</dbReference>
<feature type="region of interest" description="Disordered" evidence="1">
    <location>
        <begin position="126"/>
        <end position="147"/>
    </location>
</feature>
<name>A0A7W6EI74_9HYPH</name>
<dbReference type="InterPro" id="IPR053733">
    <property type="entry name" value="Heme_Transport_Util_sf"/>
</dbReference>
<dbReference type="RefSeq" id="WP_183753421.1">
    <property type="nucleotide sequence ID" value="NZ_JACICC010000006.1"/>
</dbReference>
<reference evidence="3 4" key="1">
    <citation type="submission" date="2020-08" db="EMBL/GenBank/DDBJ databases">
        <title>Genomic Encyclopedia of Type Strains, Phase IV (KMG-IV): sequencing the most valuable type-strain genomes for metagenomic binning, comparative biology and taxonomic classification.</title>
        <authorList>
            <person name="Goeker M."/>
        </authorList>
    </citation>
    <scope>NUCLEOTIDE SEQUENCE [LARGE SCALE GENOMIC DNA]</scope>
    <source>
        <strain evidence="3 4">DSM 28760</strain>
    </source>
</reference>
<evidence type="ECO:0000256" key="1">
    <source>
        <dbReference type="SAM" id="MobiDB-lite"/>
    </source>
</evidence>
<dbReference type="Gene3D" id="3.40.1570.10">
    <property type="entry name" value="HemS/ChuS/ChuX like domains"/>
    <property type="match status" value="1"/>
</dbReference>
<organism evidence="3 4">
    <name type="scientific">Pseudochelatococcus contaminans</name>
    <dbReference type="NCBI Taxonomy" id="1538103"/>
    <lineage>
        <taxon>Bacteria</taxon>
        <taxon>Pseudomonadati</taxon>
        <taxon>Pseudomonadota</taxon>
        <taxon>Alphaproteobacteria</taxon>
        <taxon>Hyphomicrobiales</taxon>
        <taxon>Chelatococcaceae</taxon>
        <taxon>Pseudochelatococcus</taxon>
    </lineage>
</organism>
<proteinExistence type="predicted"/>
<feature type="domain" description="Haemin-degrading HemS/ChuX" evidence="2">
    <location>
        <begin position="20"/>
        <end position="112"/>
    </location>
</feature>
<dbReference type="GO" id="GO:0006826">
    <property type="term" value="P:iron ion transport"/>
    <property type="evidence" value="ECO:0007669"/>
    <property type="project" value="InterPro"/>
</dbReference>
<dbReference type="SUPFAM" id="SSF144064">
    <property type="entry name" value="Heme iron utilization protein-like"/>
    <property type="match status" value="1"/>
</dbReference>
<dbReference type="Proteomes" id="UP000537592">
    <property type="component" value="Unassembled WGS sequence"/>
</dbReference>
<sequence>MSTANDPANDSAKPALREILQGDFAAILERAPALGKVMVMTRVAGATHERIGPVESVEIDGGLVRFAGAAHSAAVDTTALARAIADRSVVMGDNVLPRIEFSDAAGETVFSVIALDGIGPFDSGLGALGRGQPEAEAEKPAREQSTVADDDAGAHLLGKIQASGIPVTIRVVRPGFDQSWTGVVASAKPGAGFINIMTDDFHLHLRGGAVTGWEREDGNGTVSFHAIGSSGTRGGLTVSGPAAAFGE</sequence>
<accession>A0A7W6EI74</accession>
<dbReference type="AlphaFoldDB" id="A0A7W6EI74"/>
<evidence type="ECO:0000259" key="2">
    <source>
        <dbReference type="Pfam" id="PF05171"/>
    </source>
</evidence>
<gene>
    <name evidence="3" type="ORF">FHS81_002543</name>
</gene>
<comment type="caution">
    <text evidence="3">The sequence shown here is derived from an EMBL/GenBank/DDBJ whole genome shotgun (WGS) entry which is preliminary data.</text>
</comment>
<dbReference type="Pfam" id="PF05171">
    <property type="entry name" value="HemS"/>
    <property type="match status" value="1"/>
</dbReference>
<evidence type="ECO:0000313" key="4">
    <source>
        <dbReference type="Proteomes" id="UP000537592"/>
    </source>
</evidence>
<evidence type="ECO:0000313" key="3">
    <source>
        <dbReference type="EMBL" id="MBB3810442.1"/>
    </source>
</evidence>
<protein>
    <submittedName>
        <fullName evidence="3">Putative heme degradation protein</fullName>
    </submittedName>
</protein>
<dbReference type="InterPro" id="IPR007845">
    <property type="entry name" value="HemS/ChuX_dom"/>
</dbReference>